<feature type="domain" description="SLH" evidence="1">
    <location>
        <begin position="1"/>
        <end position="44"/>
    </location>
</feature>
<reference evidence="2 3" key="1">
    <citation type="submission" date="2022-10" db="EMBL/GenBank/DDBJ databases">
        <title>Comparative genomic analysis of Cohnella hashimotonis sp. nov., isolated from the International Space Station.</title>
        <authorList>
            <person name="Simpson A."/>
            <person name="Venkateswaran K."/>
        </authorList>
    </citation>
    <scope>NUCLEOTIDE SEQUENCE [LARGE SCALE GENOMIC DNA]</scope>
    <source>
        <strain evidence="2 3">DSM 18997</strain>
    </source>
</reference>
<dbReference type="AlphaFoldDB" id="A0A9X4KI20"/>
<dbReference type="Pfam" id="PF00395">
    <property type="entry name" value="SLH"/>
    <property type="match status" value="2"/>
</dbReference>
<evidence type="ECO:0000313" key="2">
    <source>
        <dbReference type="EMBL" id="MDG0792386.1"/>
    </source>
</evidence>
<proteinExistence type="predicted"/>
<dbReference type="RefSeq" id="WP_277566190.1">
    <property type="nucleotide sequence ID" value="NZ_JAPDHZ010000003.1"/>
</dbReference>
<evidence type="ECO:0000259" key="1">
    <source>
        <dbReference type="PROSITE" id="PS51272"/>
    </source>
</evidence>
<protein>
    <submittedName>
        <fullName evidence="2">S-layer homology domain-containing protein</fullName>
    </submittedName>
</protein>
<evidence type="ECO:0000313" key="3">
    <source>
        <dbReference type="Proteomes" id="UP001153387"/>
    </source>
</evidence>
<gene>
    <name evidence="2" type="ORF">OMP38_17040</name>
</gene>
<accession>A0A9X4KI20</accession>
<comment type="caution">
    <text evidence="2">The sequence shown here is derived from an EMBL/GenBank/DDBJ whole genome shotgun (WGS) entry which is preliminary data.</text>
</comment>
<sequence length="104" mass="11136">MAEAGILTGYDDGTFRADRQIARAEMAAMLARAAGLKPEQEQESALPAFADRDQIPNWARASVAAAVEAGIVRGKTGNRFAPADVAKRAEAVAAIMNLLHWQEK</sequence>
<keyword evidence="3" id="KW-1185">Reference proteome</keyword>
<dbReference type="EMBL" id="JAPDHZ010000003">
    <property type="protein sequence ID" value="MDG0792386.1"/>
    <property type="molecule type" value="Genomic_DNA"/>
</dbReference>
<dbReference type="PROSITE" id="PS51272">
    <property type="entry name" value="SLH"/>
    <property type="match status" value="2"/>
</dbReference>
<feature type="domain" description="SLH" evidence="1">
    <location>
        <begin position="46"/>
        <end position="104"/>
    </location>
</feature>
<organism evidence="2 3">
    <name type="scientific">Cohnella ginsengisoli</name>
    <dbReference type="NCBI Taxonomy" id="425004"/>
    <lineage>
        <taxon>Bacteria</taxon>
        <taxon>Bacillati</taxon>
        <taxon>Bacillota</taxon>
        <taxon>Bacilli</taxon>
        <taxon>Bacillales</taxon>
        <taxon>Paenibacillaceae</taxon>
        <taxon>Cohnella</taxon>
    </lineage>
</organism>
<dbReference type="Proteomes" id="UP001153387">
    <property type="component" value="Unassembled WGS sequence"/>
</dbReference>
<dbReference type="InterPro" id="IPR001119">
    <property type="entry name" value="SLH_dom"/>
</dbReference>
<name>A0A9X4KI20_9BACL</name>